<evidence type="ECO:0000256" key="2">
    <source>
        <dbReference type="SAM" id="SignalP"/>
    </source>
</evidence>
<keyword evidence="4" id="KW-1185">Reference proteome</keyword>
<reference evidence="4" key="1">
    <citation type="submission" date="2015-07" db="EMBL/GenBank/DDBJ databases">
        <title>Genome sequencing of Sunxiuqinia dokdonensis strain SK.</title>
        <authorList>
            <person name="Ahn S."/>
            <person name="Kim B.-C."/>
        </authorList>
    </citation>
    <scope>NUCLEOTIDE SEQUENCE [LARGE SCALE GENOMIC DNA]</scope>
    <source>
        <strain evidence="4">SK</strain>
    </source>
</reference>
<dbReference type="EMBL" id="LGIA01000187">
    <property type="protein sequence ID" value="KOH43466.1"/>
    <property type="molecule type" value="Genomic_DNA"/>
</dbReference>
<evidence type="ECO:0000313" key="3">
    <source>
        <dbReference type="EMBL" id="KOH43466.1"/>
    </source>
</evidence>
<proteinExistence type="predicted"/>
<dbReference type="AlphaFoldDB" id="A0A0L8V4U9"/>
<keyword evidence="2" id="KW-0732">Signal</keyword>
<dbReference type="Proteomes" id="UP000036958">
    <property type="component" value="Unassembled WGS sequence"/>
</dbReference>
<evidence type="ECO:0008006" key="5">
    <source>
        <dbReference type="Google" id="ProtNLM"/>
    </source>
</evidence>
<feature type="chain" id="PRO_5005591365" description="DUF4142 domain-containing protein" evidence="2">
    <location>
        <begin position="20"/>
        <end position="174"/>
    </location>
</feature>
<organism evidence="3 4">
    <name type="scientific">Sunxiuqinia dokdonensis</name>
    <dbReference type="NCBI Taxonomy" id="1409788"/>
    <lineage>
        <taxon>Bacteria</taxon>
        <taxon>Pseudomonadati</taxon>
        <taxon>Bacteroidota</taxon>
        <taxon>Bacteroidia</taxon>
        <taxon>Marinilabiliales</taxon>
        <taxon>Prolixibacteraceae</taxon>
        <taxon>Sunxiuqinia</taxon>
    </lineage>
</organism>
<sequence>MKMPAFLFILLLLNLSTWAQDTLERAFQDAFQLSEQAMEASKKSAAHLGFLDGAYDRTEINRHLIDAREDLDSLVACIRQAAYRTADAAYFARTTSNEKQETLATETQKIWQTATRTLDDVIKKFDEFMIHGTFNEEAYLNQRLEDFEQAKRQLHQAHQKLKQAIKLVTADHED</sequence>
<feature type="signal peptide" evidence="2">
    <location>
        <begin position="1"/>
        <end position="19"/>
    </location>
</feature>
<accession>A0A0L8V4U9</accession>
<gene>
    <name evidence="3" type="ORF">NC99_37450</name>
</gene>
<dbReference type="STRING" id="1409788.NC99_37450"/>
<feature type="coiled-coil region" evidence="1">
    <location>
        <begin position="140"/>
        <end position="167"/>
    </location>
</feature>
<comment type="caution">
    <text evidence="3">The sequence shown here is derived from an EMBL/GenBank/DDBJ whole genome shotgun (WGS) entry which is preliminary data.</text>
</comment>
<protein>
    <recommendedName>
        <fullName evidence="5">DUF4142 domain-containing protein</fullName>
    </recommendedName>
</protein>
<keyword evidence="1" id="KW-0175">Coiled coil</keyword>
<evidence type="ECO:0000313" key="4">
    <source>
        <dbReference type="Proteomes" id="UP000036958"/>
    </source>
</evidence>
<evidence type="ECO:0000256" key="1">
    <source>
        <dbReference type="SAM" id="Coils"/>
    </source>
</evidence>
<name>A0A0L8V4U9_9BACT</name>